<dbReference type="InterPro" id="IPR003594">
    <property type="entry name" value="HATPase_dom"/>
</dbReference>
<dbReference type="PANTHER" id="PTHR34220">
    <property type="entry name" value="SENSOR HISTIDINE KINASE YPDA"/>
    <property type="match status" value="1"/>
</dbReference>
<dbReference type="RefSeq" id="WP_109747216.1">
    <property type="nucleotide sequence ID" value="NZ_JANKBI010000010.1"/>
</dbReference>
<keyword evidence="12" id="KW-1185">Reference proteome</keyword>
<dbReference type="Gene3D" id="3.30.565.10">
    <property type="entry name" value="Histidine kinase-like ATPase, C-terminal domain"/>
    <property type="match status" value="1"/>
</dbReference>
<keyword evidence="5 9" id="KW-0812">Transmembrane</keyword>
<evidence type="ECO:0000259" key="10">
    <source>
        <dbReference type="PROSITE" id="PS50885"/>
    </source>
</evidence>
<dbReference type="PROSITE" id="PS50885">
    <property type="entry name" value="HAMP"/>
    <property type="match status" value="1"/>
</dbReference>
<evidence type="ECO:0000256" key="9">
    <source>
        <dbReference type="SAM" id="Phobius"/>
    </source>
</evidence>
<dbReference type="Proteomes" id="UP000245412">
    <property type="component" value="Unassembled WGS sequence"/>
</dbReference>
<evidence type="ECO:0000256" key="1">
    <source>
        <dbReference type="ARBA" id="ARBA00004651"/>
    </source>
</evidence>
<feature type="domain" description="HAMP" evidence="10">
    <location>
        <begin position="315"/>
        <end position="367"/>
    </location>
</feature>
<dbReference type="InterPro" id="IPR010559">
    <property type="entry name" value="Sig_transdc_His_kin_internal"/>
</dbReference>
<name>A0AB73T214_9FIRM</name>
<dbReference type="Pfam" id="PF02518">
    <property type="entry name" value="HATPase_c"/>
    <property type="match status" value="1"/>
</dbReference>
<evidence type="ECO:0000256" key="3">
    <source>
        <dbReference type="ARBA" id="ARBA00022553"/>
    </source>
</evidence>
<dbReference type="Gene3D" id="6.10.340.10">
    <property type="match status" value="1"/>
</dbReference>
<evidence type="ECO:0000256" key="4">
    <source>
        <dbReference type="ARBA" id="ARBA00022679"/>
    </source>
</evidence>
<proteinExistence type="predicted"/>
<accession>A0AB73T214</accession>
<evidence type="ECO:0000256" key="7">
    <source>
        <dbReference type="ARBA" id="ARBA00022989"/>
    </source>
</evidence>
<dbReference type="SMART" id="SM00304">
    <property type="entry name" value="HAMP"/>
    <property type="match status" value="1"/>
</dbReference>
<reference evidence="11 12" key="1">
    <citation type="submission" date="2018-05" db="EMBL/GenBank/DDBJ databases">
        <authorList>
            <person name="Goeker M."/>
            <person name="Huntemann M."/>
            <person name="Clum A."/>
            <person name="Pillay M."/>
            <person name="Palaniappan K."/>
            <person name="Varghese N."/>
            <person name="Mikhailova N."/>
            <person name="Stamatis D."/>
            <person name="Reddy T."/>
            <person name="Daum C."/>
            <person name="Shapiro N."/>
            <person name="Ivanova N."/>
            <person name="Kyrpides N."/>
            <person name="Woyke T."/>
        </authorList>
    </citation>
    <scope>NUCLEOTIDE SEQUENCE [LARGE SCALE GENOMIC DNA]</scope>
    <source>
        <strain evidence="11 12">DSM 26524</strain>
    </source>
</reference>
<comment type="subcellular location">
    <subcellularLocation>
        <location evidence="1">Cell membrane</location>
        <topology evidence="1">Multi-pass membrane protein</topology>
    </subcellularLocation>
</comment>
<organism evidence="11 12">
    <name type="scientific">Murimonas intestini</name>
    <dbReference type="NCBI Taxonomy" id="1337051"/>
    <lineage>
        <taxon>Bacteria</taxon>
        <taxon>Bacillati</taxon>
        <taxon>Bacillota</taxon>
        <taxon>Clostridia</taxon>
        <taxon>Lachnospirales</taxon>
        <taxon>Lachnospiraceae</taxon>
        <taxon>Murimonas</taxon>
    </lineage>
</organism>
<keyword evidence="6" id="KW-0418">Kinase</keyword>
<dbReference type="EMBL" id="QGGY01000009">
    <property type="protein sequence ID" value="PWJ74329.1"/>
    <property type="molecule type" value="Genomic_DNA"/>
</dbReference>
<dbReference type="GO" id="GO:0000155">
    <property type="term" value="F:phosphorelay sensor kinase activity"/>
    <property type="evidence" value="ECO:0007669"/>
    <property type="project" value="InterPro"/>
</dbReference>
<keyword evidence="3" id="KW-0597">Phosphoprotein</keyword>
<evidence type="ECO:0000256" key="2">
    <source>
        <dbReference type="ARBA" id="ARBA00022475"/>
    </source>
</evidence>
<dbReference type="SUPFAM" id="SSF158472">
    <property type="entry name" value="HAMP domain-like"/>
    <property type="match status" value="1"/>
</dbReference>
<dbReference type="AlphaFoldDB" id="A0AB73T214"/>
<keyword evidence="8 9" id="KW-0472">Membrane</keyword>
<evidence type="ECO:0000256" key="8">
    <source>
        <dbReference type="ARBA" id="ARBA00023136"/>
    </source>
</evidence>
<keyword evidence="2" id="KW-1003">Cell membrane</keyword>
<evidence type="ECO:0000256" key="6">
    <source>
        <dbReference type="ARBA" id="ARBA00022777"/>
    </source>
</evidence>
<dbReference type="InterPro" id="IPR033479">
    <property type="entry name" value="dCache_1"/>
</dbReference>
<sequence>MNLIKKASLAAKLLISYVVLVVFPFLISSLVLSSTSASNIKNNTLSYINLFVEQISSNIDSYIGELDRMTRVATLDNTLVDLLTASPESDKMANYNAAKYLHNEMLKLMTQQPSIRNVTYVGANGMIYSGTSNEIKDLPSFYEITHADRLDELNQKVYISAAHIPSYLLVDFGRSKEPVFTLTRFLYTFDKKKIGAIVLNVTCQDLLDAININSSLLESGAKIVITNQDNTIVADTSGNFTPEYLNDPEYMTFAATEQEDGQDMYFSNSSDTLTSTVIINRNQLFKSTHDFNQFAVVLVVMLIILIILLSGYFSYKLVKPLKLLKNAANECAAGNYSIRIPVESQDEIGSLCSSFNFMTEEIQNLLDRVYHYQLATKQAQLEALQNQISPHFLHNTLEIIRMKALINKDKEVAVMVQTLAKLFRITLDRTSNIVTVRDELEHVETYLTIQNMRFNNRYRFTRHVPEELLDCSIIKLTLQPLVENCIQHGFVQTFGDEEISISVEETGNDLIISVSDNGVGIEETNLKRIQNNLEHTGPAEEGAVHNSIGIVNISDRIRLEYGQGYYLRLYANSPRGTTVQLCIPKNYNMEILPEP</sequence>
<dbReference type="CDD" id="cd06225">
    <property type="entry name" value="HAMP"/>
    <property type="match status" value="1"/>
</dbReference>
<dbReference type="SUPFAM" id="SSF55874">
    <property type="entry name" value="ATPase domain of HSP90 chaperone/DNA topoisomerase II/histidine kinase"/>
    <property type="match status" value="1"/>
</dbReference>
<dbReference type="Pfam" id="PF02743">
    <property type="entry name" value="dCache_1"/>
    <property type="match status" value="1"/>
</dbReference>
<dbReference type="InterPro" id="IPR050640">
    <property type="entry name" value="Bact_2-comp_sensor_kinase"/>
</dbReference>
<keyword evidence="4" id="KW-0808">Transferase</keyword>
<keyword evidence="7 9" id="KW-1133">Transmembrane helix</keyword>
<dbReference type="CDD" id="cd18773">
    <property type="entry name" value="PDC1_HK_sensor"/>
    <property type="match status" value="1"/>
</dbReference>
<evidence type="ECO:0000256" key="5">
    <source>
        <dbReference type="ARBA" id="ARBA00022692"/>
    </source>
</evidence>
<evidence type="ECO:0000313" key="12">
    <source>
        <dbReference type="Proteomes" id="UP000245412"/>
    </source>
</evidence>
<protein>
    <submittedName>
        <fullName evidence="11">Histidine kinase/DNA gyrase B/HSP90-like ATPase</fullName>
    </submittedName>
</protein>
<dbReference type="InterPro" id="IPR036890">
    <property type="entry name" value="HATPase_C_sf"/>
</dbReference>
<comment type="caution">
    <text evidence="11">The sequence shown here is derived from an EMBL/GenBank/DDBJ whole genome shotgun (WGS) entry which is preliminary data.</text>
</comment>
<dbReference type="Pfam" id="PF00672">
    <property type="entry name" value="HAMP"/>
    <property type="match status" value="1"/>
</dbReference>
<gene>
    <name evidence="11" type="ORF">C7383_10965</name>
</gene>
<dbReference type="Pfam" id="PF06580">
    <property type="entry name" value="His_kinase"/>
    <property type="match status" value="1"/>
</dbReference>
<dbReference type="InterPro" id="IPR003660">
    <property type="entry name" value="HAMP_dom"/>
</dbReference>
<dbReference type="GO" id="GO:0005886">
    <property type="term" value="C:plasma membrane"/>
    <property type="evidence" value="ECO:0007669"/>
    <property type="project" value="UniProtKB-SubCell"/>
</dbReference>
<feature type="transmembrane region" description="Helical" evidence="9">
    <location>
        <begin position="294"/>
        <end position="315"/>
    </location>
</feature>
<dbReference type="PANTHER" id="PTHR34220:SF7">
    <property type="entry name" value="SENSOR HISTIDINE KINASE YPDA"/>
    <property type="match status" value="1"/>
</dbReference>
<evidence type="ECO:0000313" key="11">
    <source>
        <dbReference type="EMBL" id="PWJ74329.1"/>
    </source>
</evidence>